<proteinExistence type="predicted"/>
<accession>G5GN23</accession>
<dbReference type="PATRIC" id="fig|679201.3.peg.660"/>
<evidence type="ECO:0000313" key="2">
    <source>
        <dbReference type="Proteomes" id="UP000004129"/>
    </source>
</evidence>
<dbReference type="STRING" id="679201.HMPREF9334_00654"/>
<dbReference type="Proteomes" id="UP000004129">
    <property type="component" value="Unassembled WGS sequence"/>
</dbReference>
<protein>
    <submittedName>
        <fullName evidence="1">Uncharacterized protein</fullName>
    </submittedName>
</protein>
<reference evidence="1 2" key="1">
    <citation type="submission" date="2011-08" db="EMBL/GenBank/DDBJ databases">
        <title>The Genome Sequence of Selenomonas infelix ATCC 43532.</title>
        <authorList>
            <consortium name="The Broad Institute Genome Sequencing Platform"/>
            <person name="Earl A."/>
            <person name="Ward D."/>
            <person name="Feldgarden M."/>
            <person name="Gevers D."/>
            <person name="Izard J."/>
            <person name="Blanton J.M."/>
            <person name="Baranova O.V."/>
            <person name="Dewhirst F.E."/>
            <person name="Young S.K."/>
            <person name="Zeng Q."/>
            <person name="Gargeya S."/>
            <person name="Fitzgerald M."/>
            <person name="Haas B."/>
            <person name="Abouelleil A."/>
            <person name="Alvarado L."/>
            <person name="Arachchi H.M."/>
            <person name="Berlin A."/>
            <person name="Brown A."/>
            <person name="Chapman S.B."/>
            <person name="Chen Z."/>
            <person name="Dunbar C."/>
            <person name="Freedman E."/>
            <person name="Gearin G."/>
            <person name="Gellesch M."/>
            <person name="Goldberg J."/>
            <person name="Griggs A."/>
            <person name="Gujja S."/>
            <person name="Heiman D."/>
            <person name="Howarth C."/>
            <person name="Larson L."/>
            <person name="Lui A."/>
            <person name="MacDonald P.J.P."/>
            <person name="Montmayeur A."/>
            <person name="Murphy C."/>
            <person name="Neiman D."/>
            <person name="Pearson M."/>
            <person name="Priest M."/>
            <person name="Roberts A."/>
            <person name="Saif S."/>
            <person name="Shea T."/>
            <person name="Shenoy N."/>
            <person name="Sisk P."/>
            <person name="Stolte C."/>
            <person name="Sykes S."/>
            <person name="Wortman J."/>
            <person name="Nusbaum C."/>
            <person name="Birren B."/>
        </authorList>
    </citation>
    <scope>NUCLEOTIDE SEQUENCE [LARGE SCALE GENOMIC DNA]</scope>
    <source>
        <strain evidence="1 2">ATCC 43532</strain>
    </source>
</reference>
<organism evidence="1 2">
    <name type="scientific">Selenomonas infelix ATCC 43532</name>
    <dbReference type="NCBI Taxonomy" id="679201"/>
    <lineage>
        <taxon>Bacteria</taxon>
        <taxon>Bacillati</taxon>
        <taxon>Bacillota</taxon>
        <taxon>Negativicutes</taxon>
        <taxon>Selenomonadales</taxon>
        <taxon>Selenomonadaceae</taxon>
        <taxon>Selenomonas</taxon>
    </lineage>
</organism>
<dbReference type="EMBL" id="ACZM01000005">
    <property type="protein sequence ID" value="EHG21684.1"/>
    <property type="molecule type" value="Genomic_DNA"/>
</dbReference>
<dbReference type="RefSeq" id="WP_006692104.1">
    <property type="nucleotide sequence ID" value="NZ_JH376798.1"/>
</dbReference>
<dbReference type="HOGENOM" id="CLU_626840_0_0_9"/>
<dbReference type="AlphaFoldDB" id="G5GN23"/>
<sequence length="437" mass="49339">MEVVPTTREAAEAMDGARGELDELNGYIKTLENIKDRMMKVDSFEVKGSAGLSPESYSVYCQIVELLENVGVKQKDDKQTKVARMNALLFAHHADIFAKAMRTQKGNENYTAIDYFKKRFDLRYGGKDMRSGDVLHQAAMRRSDAVNLEEFSRRMRVPDADSSSRNKKFLRMTSPSGAVVDVAQDDMIHTHNRHPEMTDADYTDIQENMENFQRVHLDMTSKGDYGGKTILCKIKTPRGAAGVAYELLPTGRIFLKTAFFDNEKGIDSWITKSGTSKDLMNLETEKRGNAASMLTGHPSRTADAADSLTPSVVRPLSFSMIQEMLGIVNQKETFEQSAWHGSPYDFREFLLEMIGAGEGRQAHGWGLYFAQNREVSERYKEWLKKAKKKAIHTLTYDGKSLNEQPPDVQGALRGFENYYLDLLRGKSAADVFRLCVK</sequence>
<evidence type="ECO:0000313" key="1">
    <source>
        <dbReference type="EMBL" id="EHG21684.1"/>
    </source>
</evidence>
<dbReference type="OrthoDB" id="1669586at2"/>
<comment type="caution">
    <text evidence="1">The sequence shown here is derived from an EMBL/GenBank/DDBJ whole genome shotgun (WGS) entry which is preliminary data.</text>
</comment>
<gene>
    <name evidence="1" type="ORF">HMPREF9334_00654</name>
</gene>
<dbReference type="eggNOG" id="ENOG5034BHX">
    <property type="taxonomic scope" value="Bacteria"/>
</dbReference>
<keyword evidence="2" id="KW-1185">Reference proteome</keyword>
<name>G5GN23_9FIRM</name>